<organism evidence="1">
    <name type="scientific">Streptomyces sp. JL1001</name>
    <dbReference type="NCBI Taxonomy" id="3078227"/>
    <lineage>
        <taxon>Bacteria</taxon>
        <taxon>Bacillati</taxon>
        <taxon>Actinomycetota</taxon>
        <taxon>Actinomycetes</taxon>
        <taxon>Kitasatosporales</taxon>
        <taxon>Streptomycetaceae</taxon>
        <taxon>Streptomyces</taxon>
    </lineage>
</organism>
<dbReference type="AlphaFoldDB" id="A0AAU8KC62"/>
<protein>
    <submittedName>
        <fullName evidence="1">Uncharacterized protein</fullName>
    </submittedName>
</protein>
<reference evidence="1" key="1">
    <citation type="submission" date="2023-10" db="EMBL/GenBank/DDBJ databases">
        <title>Complete genome sequence of Streptomyces sp. JL1001.</title>
        <authorList>
            <person name="Jiang L."/>
        </authorList>
    </citation>
    <scope>NUCLEOTIDE SEQUENCE</scope>
    <source>
        <strain evidence="1">JL1001</strain>
    </source>
</reference>
<proteinExistence type="predicted"/>
<accession>A0AAU8KC62</accession>
<gene>
    <name evidence="1" type="ORF">R1Y80_09905</name>
</gene>
<dbReference type="EMBL" id="CP136798">
    <property type="protein sequence ID" value="XCN13951.1"/>
    <property type="molecule type" value="Genomic_DNA"/>
</dbReference>
<sequence length="174" mass="19617">MTTMYAPRLPVSTREVVAATLPVDLPVTTWRTLLRLVVPVCAGDWLDVHGWARVTNDTGRDRGEPGYTVGVGYHLWMYDVDDGKGAARTEADWRRISPLKGDNVTRQRHHMPMDISTLYQVPADWPEGHRMVVVLRADAHSTAWKAGDTLTVDREYGELVVRPWCRTPNTPVEA</sequence>
<dbReference type="RefSeq" id="WP_354596854.1">
    <property type="nucleotide sequence ID" value="NZ_CP136798.1"/>
</dbReference>
<evidence type="ECO:0000313" key="1">
    <source>
        <dbReference type="EMBL" id="XCN13951.1"/>
    </source>
</evidence>
<name>A0AAU8KC62_9ACTN</name>